<dbReference type="AlphaFoldDB" id="A0A2G1BYU6"/>
<dbReference type="EMBL" id="JAUYVU010000005">
    <property type="protein sequence ID" value="MDP2541338.1"/>
    <property type="molecule type" value="Genomic_DNA"/>
</dbReference>
<accession>A0A2G1BYU6</accession>
<sequence length="138" mass="15366">MELNLGLLTTKAECDTAIEITTAEKTLLERRLRNLGESLEDKAERTTTVKEGIVSVKAIIAGFESALSVITDEKEKRSLELKIEREETKLKSLENRNANYSSVNVLEDQIDHQQLEAQVTVLTDAIAQIETHKTTLAA</sequence>
<dbReference type="RefSeq" id="WP_099213877.1">
    <property type="nucleotide sequence ID" value="NZ_JAUYVU010000005.1"/>
</dbReference>
<dbReference type="Proteomes" id="UP000222163">
    <property type="component" value="Unassembled WGS sequence"/>
</dbReference>
<proteinExistence type="predicted"/>
<gene>
    <name evidence="3" type="ORF">CSC81_00895</name>
    <name evidence="2" type="ORF">Q8W23_07610</name>
</gene>
<protein>
    <submittedName>
        <fullName evidence="3">Uncharacterized protein</fullName>
    </submittedName>
</protein>
<dbReference type="Proteomes" id="UP001242342">
    <property type="component" value="Unassembled WGS sequence"/>
</dbReference>
<reference evidence="2 5" key="3">
    <citation type="submission" date="2023-07" db="EMBL/GenBank/DDBJ databases">
        <title>Genome content predicts the carbon catabolic preferences of heterotrophic bacteria.</title>
        <authorList>
            <person name="Gralka M."/>
        </authorList>
    </citation>
    <scope>NUCLEOTIDE SEQUENCE [LARGE SCALE GENOMIC DNA]</scope>
    <source>
        <strain evidence="2 5">4G03</strain>
    </source>
</reference>
<evidence type="ECO:0000313" key="5">
    <source>
        <dbReference type="Proteomes" id="UP001242342"/>
    </source>
</evidence>
<reference evidence="3" key="2">
    <citation type="submission" date="2017-10" db="EMBL/GenBank/DDBJ databases">
        <authorList>
            <person name="Enke T.N."/>
            <person name="Cordero O.X."/>
        </authorList>
    </citation>
    <scope>NUCLEOTIDE SEQUENCE</scope>
    <source>
        <strain evidence="3">4G03</strain>
    </source>
</reference>
<evidence type="ECO:0000313" key="2">
    <source>
        <dbReference type="EMBL" id="MDP2541338.1"/>
    </source>
</evidence>
<organism evidence="3 4">
    <name type="scientific">Tenacibaculum discolor</name>
    <dbReference type="NCBI Taxonomy" id="361581"/>
    <lineage>
        <taxon>Bacteria</taxon>
        <taxon>Pseudomonadati</taxon>
        <taxon>Bacteroidota</taxon>
        <taxon>Flavobacteriia</taxon>
        <taxon>Flavobacteriales</taxon>
        <taxon>Flavobacteriaceae</taxon>
        <taxon>Tenacibaculum</taxon>
    </lineage>
</organism>
<keyword evidence="5" id="KW-1185">Reference proteome</keyword>
<comment type="caution">
    <text evidence="3">The sequence shown here is derived from an EMBL/GenBank/DDBJ whole genome shotgun (WGS) entry which is preliminary data.</text>
</comment>
<reference evidence="3 4" key="1">
    <citation type="journal article" date="2016" name="Nat. Commun.">
        <title>Microbial interactions lead to rapid micro-scale successions on model marine particles.</title>
        <authorList>
            <person name="Datta M.S."/>
            <person name="Sliwerska E."/>
            <person name="Gore J."/>
            <person name="Polz M.F."/>
            <person name="Cordero O.X."/>
        </authorList>
    </citation>
    <scope>NUCLEOTIDE SEQUENCE [LARGE SCALE GENOMIC DNA]</scope>
    <source>
        <strain evidence="3 4">4G03</strain>
    </source>
</reference>
<evidence type="ECO:0000313" key="4">
    <source>
        <dbReference type="Proteomes" id="UP000222163"/>
    </source>
</evidence>
<evidence type="ECO:0000313" key="3">
    <source>
        <dbReference type="EMBL" id="PHN99202.1"/>
    </source>
</evidence>
<name>A0A2G1BYU6_9FLAO</name>
<feature type="coiled-coil region" evidence="1">
    <location>
        <begin position="69"/>
        <end position="103"/>
    </location>
</feature>
<dbReference type="EMBL" id="PDUU01000001">
    <property type="protein sequence ID" value="PHN99202.1"/>
    <property type="molecule type" value="Genomic_DNA"/>
</dbReference>
<evidence type="ECO:0000256" key="1">
    <source>
        <dbReference type="SAM" id="Coils"/>
    </source>
</evidence>
<keyword evidence="1" id="KW-0175">Coiled coil</keyword>